<feature type="chain" id="PRO_5001949609" evidence="1">
    <location>
        <begin position="35"/>
        <end position="181"/>
    </location>
</feature>
<organism evidence="2 3">
    <name type="scientific">Neosynechococcus sphagnicola sy1</name>
    <dbReference type="NCBI Taxonomy" id="1497020"/>
    <lineage>
        <taxon>Bacteria</taxon>
        <taxon>Bacillati</taxon>
        <taxon>Cyanobacteriota</taxon>
        <taxon>Cyanophyceae</taxon>
        <taxon>Neosynechococcales</taxon>
        <taxon>Neosynechococcaceae</taxon>
        <taxon>Neosynechococcus</taxon>
    </lineage>
</organism>
<dbReference type="Proteomes" id="UP000030170">
    <property type="component" value="Unassembled WGS sequence"/>
</dbReference>
<dbReference type="RefSeq" id="WP_036535514.1">
    <property type="nucleotide sequence ID" value="NZ_JJML01000046.1"/>
</dbReference>
<keyword evidence="3" id="KW-1185">Reference proteome</keyword>
<gene>
    <name evidence="2" type="ORF">DO97_14650</name>
</gene>
<keyword evidence="1" id="KW-0732">Signal</keyword>
<dbReference type="OrthoDB" id="571421at2"/>
<name>A0A098TM06_9CYAN</name>
<feature type="signal peptide" evidence="1">
    <location>
        <begin position="1"/>
        <end position="34"/>
    </location>
</feature>
<reference evidence="2 3" key="1">
    <citation type="journal article" date="2014" name="Mol. Ecol.">
        <title>Evolution of Synechococcus.</title>
        <authorList>
            <person name="Dvorak P."/>
            <person name="Casamatta D."/>
            <person name="Hasler P."/>
            <person name="Poulickova A."/>
            <person name="Ondrej V."/>
            <person name="Sanges R."/>
        </authorList>
    </citation>
    <scope>NUCLEOTIDE SEQUENCE [LARGE SCALE GENOMIC DNA]</scope>
    <source>
        <strain evidence="2 3">CAUP A 1101</strain>
    </source>
</reference>
<comment type="caution">
    <text evidence="2">The sequence shown here is derived from an EMBL/GenBank/DDBJ whole genome shotgun (WGS) entry which is preliminary data.</text>
</comment>
<sequence length="181" mass="19674">MKQYLQFFHRPLVSVLLGWQCLTGSLGLLASAQAATLDELLSGRTVPLTLKLKDLSNDWRRMTISSQAMSSNFAEILSAVLPGTAAGVYYTHGQTVIVGSETYLVVYRIPLEKPDLTALLRTGANAPPCSTTPITAETTVVLSLLNLRTVSSFNEVQPFNLIQELKTVTPSSFCTRPPSSK</sequence>
<evidence type="ECO:0000256" key="1">
    <source>
        <dbReference type="SAM" id="SignalP"/>
    </source>
</evidence>
<protein>
    <submittedName>
        <fullName evidence="2">Uncharacterized protein</fullName>
    </submittedName>
</protein>
<accession>A0A098TM06</accession>
<evidence type="ECO:0000313" key="3">
    <source>
        <dbReference type="Proteomes" id="UP000030170"/>
    </source>
</evidence>
<evidence type="ECO:0000313" key="2">
    <source>
        <dbReference type="EMBL" id="KGF71873.1"/>
    </source>
</evidence>
<dbReference type="AlphaFoldDB" id="A0A098TM06"/>
<proteinExistence type="predicted"/>
<dbReference type="EMBL" id="JJML01000046">
    <property type="protein sequence ID" value="KGF71873.1"/>
    <property type="molecule type" value="Genomic_DNA"/>
</dbReference>